<proteinExistence type="predicted"/>
<dbReference type="OrthoDB" id="551189at2759"/>
<feature type="region of interest" description="Disordered" evidence="1">
    <location>
        <begin position="459"/>
        <end position="493"/>
    </location>
</feature>
<feature type="compositionally biased region" description="Acidic residues" evidence="1">
    <location>
        <begin position="263"/>
        <end position="273"/>
    </location>
</feature>
<feature type="region of interest" description="Disordered" evidence="1">
    <location>
        <begin position="1"/>
        <end position="32"/>
    </location>
</feature>
<organism evidence="2 3">
    <name type="scientific">Gonium pectorale</name>
    <name type="common">Green alga</name>
    <dbReference type="NCBI Taxonomy" id="33097"/>
    <lineage>
        <taxon>Eukaryota</taxon>
        <taxon>Viridiplantae</taxon>
        <taxon>Chlorophyta</taxon>
        <taxon>core chlorophytes</taxon>
        <taxon>Chlorophyceae</taxon>
        <taxon>CS clade</taxon>
        <taxon>Chlamydomonadales</taxon>
        <taxon>Volvocaceae</taxon>
        <taxon>Gonium</taxon>
    </lineage>
</organism>
<gene>
    <name evidence="2" type="ORF">GPECTOR_5g127</name>
</gene>
<protein>
    <submittedName>
        <fullName evidence="2">Uncharacterized protein</fullName>
    </submittedName>
</protein>
<name>A0A150GVW3_GONPE</name>
<dbReference type="EMBL" id="LSYV01000006">
    <property type="protein sequence ID" value="KXZ54016.1"/>
    <property type="molecule type" value="Genomic_DNA"/>
</dbReference>
<evidence type="ECO:0000313" key="3">
    <source>
        <dbReference type="Proteomes" id="UP000075714"/>
    </source>
</evidence>
<feature type="compositionally biased region" description="Low complexity" evidence="1">
    <location>
        <begin position="10"/>
        <end position="25"/>
    </location>
</feature>
<sequence>MLQVPLAPRSPSYAASDATPTPTSANAGLTSAIYGGGNDDAARLAAAREPPAWAPSPTDVPSLSAAAAIGASGYCGDVAGGAGGTSATDADDGRVEYTGSGGGGGAMGVRPSSAPPATSTPARGRSLPSPVTVQVASRSRRRPDGGAVGGVARGTVGTFHPRLYLAGGDCIECDGEMMSRGRFERLAGSVTAKWHVSIKVLPSGVTLGRWLQQHGLPVLQGRPRKRRAGDGEELEELEELEEARSASYPRSLRHTQSLRAALEETETADEGADREELGGEGRRSAGAAAASAQRAPQRPPGIQLSPDAAGPVAAAGAAAAAAAAAAPEGSSAAPTPVGTATAIAVGGCGPFDCFTGTANTEGNPGSPFEQLFPEDFANMYGTYGTDATDEALLDMIGDSSLLDDFMMGPADFPTQQQAPAAAAAVAAGHDGAEAAQPALWLGQGIQGALGAAAPMAAEAALSPSDQEQEAAGAASTAADTPRTGSLPATAAAAGMAPPPGLAGMRAVDVRAGSIPAAQAAAGDGATYGTTAEAYDFCSGGGAAADAATASGSGGRDGSAAVGGGSGGGARGPARGSGGGASSHASRAGDGGAVTEASAESYLLAARGSAGGSGGGGNSPFPVNPFAALTLADLSSDAAQHRAAPQPPPDWRAERSAFPAGADPWVAYHAAAASAGAAGAMDAATAAATASGGYDADLPYEQSVWTNSVDAGRLPSGAAGLGQAPAGGEDAAAACSSAQPAAYGAPPPLQVQAALLQQRAAAAAAASYVSHQRQAAAEAAAAAEAHNARLHRDFRQLHHAQAHAQSQRQAAAAAAAAYGEAERYASDGGHGHLYNGACDR</sequence>
<feature type="compositionally biased region" description="Low complexity" evidence="1">
    <location>
        <begin position="111"/>
        <end position="122"/>
    </location>
</feature>
<comment type="caution">
    <text evidence="2">The sequence shown here is derived from an EMBL/GenBank/DDBJ whole genome shotgun (WGS) entry which is preliminary data.</text>
</comment>
<feature type="region of interest" description="Disordered" evidence="1">
    <location>
        <begin position="221"/>
        <end position="308"/>
    </location>
</feature>
<feature type="compositionally biased region" description="Low complexity" evidence="1">
    <location>
        <begin position="284"/>
        <end position="296"/>
    </location>
</feature>
<dbReference type="Proteomes" id="UP000075714">
    <property type="component" value="Unassembled WGS sequence"/>
</dbReference>
<accession>A0A150GVW3</accession>
<feature type="compositionally biased region" description="Acidic residues" evidence="1">
    <location>
        <begin position="231"/>
        <end position="241"/>
    </location>
</feature>
<feature type="compositionally biased region" description="Basic and acidic residues" evidence="1">
    <location>
        <begin position="274"/>
        <end position="283"/>
    </location>
</feature>
<evidence type="ECO:0000313" key="2">
    <source>
        <dbReference type="EMBL" id="KXZ54016.1"/>
    </source>
</evidence>
<feature type="region of interest" description="Disordered" evidence="1">
    <location>
        <begin position="636"/>
        <end position="655"/>
    </location>
</feature>
<reference evidence="3" key="1">
    <citation type="journal article" date="2016" name="Nat. Commun.">
        <title>The Gonium pectorale genome demonstrates co-option of cell cycle regulation during the evolution of multicellularity.</title>
        <authorList>
            <person name="Hanschen E.R."/>
            <person name="Marriage T.N."/>
            <person name="Ferris P.J."/>
            <person name="Hamaji T."/>
            <person name="Toyoda A."/>
            <person name="Fujiyama A."/>
            <person name="Neme R."/>
            <person name="Noguchi H."/>
            <person name="Minakuchi Y."/>
            <person name="Suzuki M."/>
            <person name="Kawai-Toyooka H."/>
            <person name="Smith D.R."/>
            <person name="Sparks H."/>
            <person name="Anderson J."/>
            <person name="Bakaric R."/>
            <person name="Luria V."/>
            <person name="Karger A."/>
            <person name="Kirschner M.W."/>
            <person name="Durand P.M."/>
            <person name="Michod R.E."/>
            <person name="Nozaki H."/>
            <person name="Olson B.J."/>
        </authorList>
    </citation>
    <scope>NUCLEOTIDE SEQUENCE [LARGE SCALE GENOMIC DNA]</scope>
    <source>
        <strain evidence="3">NIES-2863</strain>
    </source>
</reference>
<feature type="region of interest" description="Disordered" evidence="1">
    <location>
        <begin position="99"/>
        <end position="149"/>
    </location>
</feature>
<feature type="compositionally biased region" description="Gly residues" evidence="1">
    <location>
        <begin position="551"/>
        <end position="580"/>
    </location>
</feature>
<evidence type="ECO:0000256" key="1">
    <source>
        <dbReference type="SAM" id="MobiDB-lite"/>
    </source>
</evidence>
<keyword evidence="3" id="KW-1185">Reference proteome</keyword>
<feature type="region of interest" description="Disordered" evidence="1">
    <location>
        <begin position="545"/>
        <end position="592"/>
    </location>
</feature>
<dbReference type="AlphaFoldDB" id="A0A150GVW3"/>